<protein>
    <recommendedName>
        <fullName evidence="2">Transposase-associated domain-containing protein</fullName>
    </recommendedName>
</protein>
<gene>
    <name evidence="3" type="ORF">QVD17_29790</name>
</gene>
<feature type="region of interest" description="Disordered" evidence="1">
    <location>
        <begin position="113"/>
        <end position="135"/>
    </location>
</feature>
<accession>A0AAD8K0P8</accession>
<dbReference type="EMBL" id="JAUHHV010000008">
    <property type="protein sequence ID" value="KAK1414052.1"/>
    <property type="molecule type" value="Genomic_DNA"/>
</dbReference>
<sequence>MTLDKSWTKITNKIDQKYIKGALAFAERGERYADDEGRIHCPCKKCVNARKHIPSDVGTHIIHNGFDTSYNVWTYHGEHLPGYETEGTSSESVESENESNGSVAELLDDAFPTGGQTEAENFRDDAPAGDETEAENCKERANLRNKPNVEKLFVDMEKPLYPGLNGRGIGKKEFYNLPTILMKKAIWFIINNCEEIQPYLEEHLQLLRSQHPESADFSEIQHSTFLDWFEKRIREKCTLNPSQINEELYVLSSLPDNRVTSYKGYIVNGMMMMMMICNVRSLQLVCFGVVRTKSFTTTEFSCCLVQLADDSFEDFKQKSAIDHSSRIQRVYSSTYNQKKP</sequence>
<dbReference type="Pfam" id="PF13963">
    <property type="entry name" value="Transpos_assoc"/>
    <property type="match status" value="1"/>
</dbReference>
<evidence type="ECO:0000313" key="4">
    <source>
        <dbReference type="Proteomes" id="UP001229421"/>
    </source>
</evidence>
<feature type="domain" description="Transposase-associated" evidence="2">
    <location>
        <begin position="5"/>
        <end position="78"/>
    </location>
</feature>
<dbReference type="AlphaFoldDB" id="A0AAD8K0P8"/>
<comment type="caution">
    <text evidence="3">The sequence shown here is derived from an EMBL/GenBank/DDBJ whole genome shotgun (WGS) entry which is preliminary data.</text>
</comment>
<proteinExistence type="predicted"/>
<evidence type="ECO:0000313" key="3">
    <source>
        <dbReference type="EMBL" id="KAK1414052.1"/>
    </source>
</evidence>
<dbReference type="Proteomes" id="UP001229421">
    <property type="component" value="Unassembled WGS sequence"/>
</dbReference>
<evidence type="ECO:0000256" key="1">
    <source>
        <dbReference type="SAM" id="MobiDB-lite"/>
    </source>
</evidence>
<name>A0AAD8K0P8_TARER</name>
<dbReference type="PANTHER" id="PTHR48258:SF10">
    <property type="entry name" value="DUF4218 DOMAIN-CONTAINING PROTEIN"/>
    <property type="match status" value="1"/>
</dbReference>
<organism evidence="3 4">
    <name type="scientific">Tagetes erecta</name>
    <name type="common">African marigold</name>
    <dbReference type="NCBI Taxonomy" id="13708"/>
    <lineage>
        <taxon>Eukaryota</taxon>
        <taxon>Viridiplantae</taxon>
        <taxon>Streptophyta</taxon>
        <taxon>Embryophyta</taxon>
        <taxon>Tracheophyta</taxon>
        <taxon>Spermatophyta</taxon>
        <taxon>Magnoliopsida</taxon>
        <taxon>eudicotyledons</taxon>
        <taxon>Gunneridae</taxon>
        <taxon>Pentapetalae</taxon>
        <taxon>asterids</taxon>
        <taxon>campanulids</taxon>
        <taxon>Asterales</taxon>
        <taxon>Asteraceae</taxon>
        <taxon>Asteroideae</taxon>
        <taxon>Heliantheae alliance</taxon>
        <taxon>Tageteae</taxon>
        <taxon>Tagetes</taxon>
    </lineage>
</organism>
<dbReference type="PANTHER" id="PTHR48258">
    <property type="entry name" value="DUF4218 DOMAIN-CONTAINING PROTEIN-RELATED"/>
    <property type="match status" value="1"/>
</dbReference>
<reference evidence="3" key="1">
    <citation type="journal article" date="2023" name="bioRxiv">
        <title>Improved chromosome-level genome assembly for marigold (Tagetes erecta).</title>
        <authorList>
            <person name="Jiang F."/>
            <person name="Yuan L."/>
            <person name="Wang S."/>
            <person name="Wang H."/>
            <person name="Xu D."/>
            <person name="Wang A."/>
            <person name="Fan W."/>
        </authorList>
    </citation>
    <scope>NUCLEOTIDE SEQUENCE</scope>
    <source>
        <strain evidence="3">WSJ</strain>
        <tissue evidence="3">Leaf</tissue>
    </source>
</reference>
<evidence type="ECO:0000259" key="2">
    <source>
        <dbReference type="Pfam" id="PF13963"/>
    </source>
</evidence>
<keyword evidence="4" id="KW-1185">Reference proteome</keyword>
<dbReference type="InterPro" id="IPR029480">
    <property type="entry name" value="Transpos_assoc"/>
</dbReference>